<accession>A0A8S1RZQ8</accession>
<comment type="caution">
    <text evidence="2">The sequence shown here is derived from an EMBL/GenBank/DDBJ whole genome shotgun (WGS) entry which is preliminary data.</text>
</comment>
<dbReference type="EMBL" id="CAJJDO010000001">
    <property type="protein sequence ID" value="CAD8131964.1"/>
    <property type="molecule type" value="Genomic_DNA"/>
</dbReference>
<name>A0A8S1RZQ8_9CILI</name>
<evidence type="ECO:0000256" key="1">
    <source>
        <dbReference type="SAM" id="Phobius"/>
    </source>
</evidence>
<evidence type="ECO:0000313" key="3">
    <source>
        <dbReference type="Proteomes" id="UP000689195"/>
    </source>
</evidence>
<dbReference type="OrthoDB" id="294797at2759"/>
<dbReference type="AlphaFoldDB" id="A0A8S1RZQ8"/>
<keyword evidence="3" id="KW-1185">Reference proteome</keyword>
<organism evidence="2 3">
    <name type="scientific">Paramecium pentaurelia</name>
    <dbReference type="NCBI Taxonomy" id="43138"/>
    <lineage>
        <taxon>Eukaryota</taxon>
        <taxon>Sar</taxon>
        <taxon>Alveolata</taxon>
        <taxon>Ciliophora</taxon>
        <taxon>Intramacronucleata</taxon>
        <taxon>Oligohymenophorea</taxon>
        <taxon>Peniculida</taxon>
        <taxon>Parameciidae</taxon>
        <taxon>Paramecium</taxon>
    </lineage>
</organism>
<feature type="transmembrane region" description="Helical" evidence="1">
    <location>
        <begin position="21"/>
        <end position="39"/>
    </location>
</feature>
<gene>
    <name evidence="2" type="ORF">PPENT_87.1.T0010374</name>
</gene>
<evidence type="ECO:0000313" key="2">
    <source>
        <dbReference type="EMBL" id="CAD8131964.1"/>
    </source>
</evidence>
<dbReference type="Proteomes" id="UP000689195">
    <property type="component" value="Unassembled WGS sequence"/>
</dbReference>
<keyword evidence="1" id="KW-1133">Transmembrane helix</keyword>
<sequence length="100" mass="11887">METQTQYQISQEDIKSLNSKYRLVFTYPAAAFTISALILKSTKFLSFPKFFRNPLEVSNKIIQSFSRRKCSLLYQTIENGKAPFIIIWCMCWRRYWVISI</sequence>
<proteinExistence type="predicted"/>
<keyword evidence="1" id="KW-0472">Membrane</keyword>
<keyword evidence="1" id="KW-0812">Transmembrane</keyword>
<reference evidence="2" key="1">
    <citation type="submission" date="2021-01" db="EMBL/GenBank/DDBJ databases">
        <authorList>
            <consortium name="Genoscope - CEA"/>
            <person name="William W."/>
        </authorList>
    </citation>
    <scope>NUCLEOTIDE SEQUENCE</scope>
</reference>
<protein>
    <submittedName>
        <fullName evidence="2">Uncharacterized protein</fullName>
    </submittedName>
</protein>